<keyword evidence="2" id="KW-1185">Reference proteome</keyword>
<evidence type="ECO:0000313" key="2">
    <source>
        <dbReference type="Proteomes" id="UP001321492"/>
    </source>
</evidence>
<gene>
    <name evidence="1" type="ORF">QNA08_17470</name>
</gene>
<dbReference type="Proteomes" id="UP001321492">
    <property type="component" value="Unassembled WGS sequence"/>
</dbReference>
<organism evidence="1 2">
    <name type="scientific">Chelatococcus albus</name>
    <dbReference type="NCBI Taxonomy" id="3047466"/>
    <lineage>
        <taxon>Bacteria</taxon>
        <taxon>Pseudomonadati</taxon>
        <taxon>Pseudomonadota</taxon>
        <taxon>Alphaproteobacteria</taxon>
        <taxon>Hyphomicrobiales</taxon>
        <taxon>Chelatococcaceae</taxon>
        <taxon>Chelatococcus</taxon>
    </lineage>
</organism>
<accession>A0ABT7AKU7</accession>
<reference evidence="1 2" key="1">
    <citation type="submission" date="2023-05" db="EMBL/GenBank/DDBJ databases">
        <title>Chelatococcus sp. nov., a moderately thermophilic bacterium isolated from hot spring microbial mat.</title>
        <authorList>
            <person name="Hu C.-J."/>
            <person name="Li W.-J."/>
        </authorList>
    </citation>
    <scope>NUCLEOTIDE SEQUENCE [LARGE SCALE GENOMIC DNA]</scope>
    <source>
        <strain evidence="1 2">SYSU G07232</strain>
    </source>
</reference>
<comment type="caution">
    <text evidence="1">The sequence shown here is derived from an EMBL/GenBank/DDBJ whole genome shotgun (WGS) entry which is preliminary data.</text>
</comment>
<proteinExistence type="predicted"/>
<protein>
    <submittedName>
        <fullName evidence="1">Phasin family protein</fullName>
    </submittedName>
</protein>
<dbReference type="EMBL" id="JASJEV010000015">
    <property type="protein sequence ID" value="MDJ1160006.1"/>
    <property type="molecule type" value="Genomic_DNA"/>
</dbReference>
<dbReference type="RefSeq" id="WP_283742006.1">
    <property type="nucleotide sequence ID" value="NZ_JASJEV010000015.1"/>
</dbReference>
<sequence>MSAIHKTPAPSGQPAAGNDVTMVAMIPQWFKASTVDLPLALGSELLRFAAHRMQVQAEFWATLARCNSLPQVAEAQSSFAQEAVSEYTTEIASLIKTAQDNISAQAA</sequence>
<evidence type="ECO:0000313" key="1">
    <source>
        <dbReference type="EMBL" id="MDJ1160006.1"/>
    </source>
</evidence>
<name>A0ABT7AKU7_9HYPH</name>